<dbReference type="InterPro" id="IPR002935">
    <property type="entry name" value="SAM_O-MeTrfase"/>
</dbReference>
<dbReference type="InterPro" id="IPR029063">
    <property type="entry name" value="SAM-dependent_MTases_sf"/>
</dbReference>
<dbReference type="Pfam" id="PF01596">
    <property type="entry name" value="Methyltransf_3"/>
    <property type="match status" value="1"/>
</dbReference>
<sequence length="195" mass="21905">MNEIKKLLESLAAKGIENDSLVTKKKRKYLNITHDTGEFLSVMVKSISAKNILELGTSNGYSTIWLAQALNGSGKVTTIEYDPVKVKEAKENFKSAKLDDRISLVEGEVTKVLPSIRNHFDLVFLDTDRSIYMSILQDILRLTKPGGMIICDNASSHYDELKDLIDFFNQQHGYTTCHIPVGKGEFVIHKEKTTP</sequence>
<dbReference type="PROSITE" id="PS51682">
    <property type="entry name" value="SAM_OMT_I"/>
    <property type="match status" value="1"/>
</dbReference>
<keyword evidence="1 4" id="KW-0489">Methyltransferase</keyword>
<keyword evidence="3" id="KW-0949">S-adenosyl-L-methionine</keyword>
<evidence type="ECO:0000313" key="5">
    <source>
        <dbReference type="Proteomes" id="UP000478571"/>
    </source>
</evidence>
<dbReference type="SUPFAM" id="SSF53335">
    <property type="entry name" value="S-adenosyl-L-methionine-dependent methyltransferases"/>
    <property type="match status" value="1"/>
</dbReference>
<dbReference type="AlphaFoldDB" id="A0A6L8LZR2"/>
<dbReference type="EMBL" id="WWEU01000002">
    <property type="protein sequence ID" value="MYM58779.1"/>
    <property type="molecule type" value="Genomic_DNA"/>
</dbReference>
<keyword evidence="5" id="KW-1185">Reference proteome</keyword>
<dbReference type="RefSeq" id="WP_160927985.1">
    <property type="nucleotide sequence ID" value="NZ_WWEU01000002.1"/>
</dbReference>
<accession>A0A6L8LZR2</accession>
<dbReference type="PANTHER" id="PTHR43167:SF1">
    <property type="entry name" value="PUTATIVE (AFU_ORTHOLOGUE AFUA_6G01830)-RELATED"/>
    <property type="match status" value="1"/>
</dbReference>
<dbReference type="Gene3D" id="3.40.50.150">
    <property type="entry name" value="Vaccinia Virus protein VP39"/>
    <property type="match status" value="1"/>
</dbReference>
<gene>
    <name evidence="4" type="ORF">GTG28_06050</name>
</gene>
<proteinExistence type="predicted"/>
<keyword evidence="2 4" id="KW-0808">Transferase</keyword>
<organism evidence="4 5">
    <name type="scientific">Vibrio tetraodonis subsp. pristinus</name>
    <dbReference type="NCBI Taxonomy" id="2695891"/>
    <lineage>
        <taxon>Bacteria</taxon>
        <taxon>Pseudomonadati</taxon>
        <taxon>Pseudomonadota</taxon>
        <taxon>Gammaproteobacteria</taxon>
        <taxon>Vibrionales</taxon>
        <taxon>Vibrionaceae</taxon>
        <taxon>Vibrio</taxon>
    </lineage>
</organism>
<dbReference type="GO" id="GO:0008171">
    <property type="term" value="F:O-methyltransferase activity"/>
    <property type="evidence" value="ECO:0007669"/>
    <property type="project" value="InterPro"/>
</dbReference>
<dbReference type="CDD" id="cd02440">
    <property type="entry name" value="AdoMet_MTases"/>
    <property type="match status" value="1"/>
</dbReference>
<dbReference type="Proteomes" id="UP000478571">
    <property type="component" value="Unassembled WGS sequence"/>
</dbReference>
<comment type="caution">
    <text evidence="4">The sequence shown here is derived from an EMBL/GenBank/DDBJ whole genome shotgun (WGS) entry which is preliminary data.</text>
</comment>
<evidence type="ECO:0000256" key="1">
    <source>
        <dbReference type="ARBA" id="ARBA00022603"/>
    </source>
</evidence>
<reference evidence="4 5" key="1">
    <citation type="submission" date="2020-01" db="EMBL/GenBank/DDBJ databases">
        <title>Draft Genome Sequence of Vibrio sp. strain OCN044, Isolated from a Healthy Coral at Palmyra Atoll.</title>
        <authorList>
            <person name="Videau P."/>
            <person name="Loughran R."/>
            <person name="Esquivel A."/>
            <person name="Deadmond M."/>
            <person name="Paddock B.E."/>
            <person name="Saw J.H."/>
            <person name="Ushijima B."/>
        </authorList>
    </citation>
    <scope>NUCLEOTIDE SEQUENCE [LARGE SCALE GENOMIC DNA]</scope>
    <source>
        <strain evidence="4 5">OCN044</strain>
    </source>
</reference>
<dbReference type="PANTHER" id="PTHR43167">
    <property type="entry name" value="PUTATIVE (AFU_ORTHOLOGUE AFUA_6G01830)-RELATED"/>
    <property type="match status" value="1"/>
</dbReference>
<protein>
    <submittedName>
        <fullName evidence="4">Methyltransferase domain-containing protein</fullName>
    </submittedName>
</protein>
<name>A0A6L8LZR2_9VIBR</name>
<evidence type="ECO:0000256" key="3">
    <source>
        <dbReference type="ARBA" id="ARBA00022691"/>
    </source>
</evidence>
<evidence type="ECO:0000256" key="2">
    <source>
        <dbReference type="ARBA" id="ARBA00022679"/>
    </source>
</evidence>
<dbReference type="GO" id="GO:0032259">
    <property type="term" value="P:methylation"/>
    <property type="evidence" value="ECO:0007669"/>
    <property type="project" value="UniProtKB-KW"/>
</dbReference>
<evidence type="ECO:0000313" key="4">
    <source>
        <dbReference type="EMBL" id="MYM58779.1"/>
    </source>
</evidence>